<name>A0ABV6V0D9_9ACTN</name>
<sequence length="55" mass="6015">MGALAWLVIPVVAGVLATLWVIWSGRTRTTGDHDSLAGHQRFREAMERGTNPPKS</sequence>
<keyword evidence="1" id="KW-0812">Transmembrane</keyword>
<organism evidence="2 3">
    <name type="scientific">Streptacidiphilus cavernicola</name>
    <dbReference type="NCBI Taxonomy" id="3342716"/>
    <lineage>
        <taxon>Bacteria</taxon>
        <taxon>Bacillati</taxon>
        <taxon>Actinomycetota</taxon>
        <taxon>Actinomycetes</taxon>
        <taxon>Kitasatosporales</taxon>
        <taxon>Streptomycetaceae</taxon>
        <taxon>Streptacidiphilus</taxon>
    </lineage>
</organism>
<keyword evidence="3" id="KW-1185">Reference proteome</keyword>
<evidence type="ECO:0000256" key="1">
    <source>
        <dbReference type="SAM" id="Phobius"/>
    </source>
</evidence>
<dbReference type="RefSeq" id="WP_198037524.1">
    <property type="nucleotide sequence ID" value="NZ_JBHEZZ010000040.1"/>
</dbReference>
<dbReference type="Proteomes" id="UP001592528">
    <property type="component" value="Unassembled WGS sequence"/>
</dbReference>
<feature type="transmembrane region" description="Helical" evidence="1">
    <location>
        <begin position="6"/>
        <end position="23"/>
    </location>
</feature>
<reference evidence="2 3" key="1">
    <citation type="submission" date="2024-09" db="EMBL/GenBank/DDBJ databases">
        <authorList>
            <person name="Lee S.D."/>
        </authorList>
    </citation>
    <scope>NUCLEOTIDE SEQUENCE [LARGE SCALE GENOMIC DNA]</scope>
    <source>
        <strain evidence="2 3">N1-5</strain>
    </source>
</reference>
<accession>A0ABV6V0D9</accession>
<evidence type="ECO:0000313" key="2">
    <source>
        <dbReference type="EMBL" id="MFC1407180.1"/>
    </source>
</evidence>
<keyword evidence="1" id="KW-1133">Transmembrane helix</keyword>
<evidence type="ECO:0000313" key="3">
    <source>
        <dbReference type="Proteomes" id="UP001592528"/>
    </source>
</evidence>
<gene>
    <name evidence="2" type="ORF">ACEZDJ_38445</name>
</gene>
<comment type="caution">
    <text evidence="2">The sequence shown here is derived from an EMBL/GenBank/DDBJ whole genome shotgun (WGS) entry which is preliminary data.</text>
</comment>
<keyword evidence="1" id="KW-0472">Membrane</keyword>
<proteinExistence type="predicted"/>
<protein>
    <submittedName>
        <fullName evidence="2">Uncharacterized protein</fullName>
    </submittedName>
</protein>
<dbReference type="EMBL" id="JBHEZZ010000040">
    <property type="protein sequence ID" value="MFC1407180.1"/>
    <property type="molecule type" value="Genomic_DNA"/>
</dbReference>